<feature type="compositionally biased region" description="Basic and acidic residues" evidence="1">
    <location>
        <begin position="44"/>
        <end position="54"/>
    </location>
</feature>
<dbReference type="Proteomes" id="UP000321234">
    <property type="component" value="Unassembled WGS sequence"/>
</dbReference>
<dbReference type="EMBL" id="VKAC01000009">
    <property type="protein sequence ID" value="TXR55378.1"/>
    <property type="molecule type" value="Genomic_DNA"/>
</dbReference>
<sequence>MAHGRGRRRRRRGGGSADLADRLQRRGRVAAQRPGRRRSRRADRRAAAGRRDVPGARGAPVSASTAAR</sequence>
<comment type="caution">
    <text evidence="2">The sequence shown here is derived from an EMBL/GenBank/DDBJ whole genome shotgun (WGS) entry which is preliminary data.</text>
</comment>
<evidence type="ECO:0000313" key="2">
    <source>
        <dbReference type="EMBL" id="TXR55378.1"/>
    </source>
</evidence>
<feature type="compositionally biased region" description="Basic residues" evidence="1">
    <location>
        <begin position="1"/>
        <end position="13"/>
    </location>
</feature>
<reference evidence="2 3" key="1">
    <citation type="submission" date="2019-07" db="EMBL/GenBank/DDBJ databases">
        <title>Quadrisphaera sp. strain DD2A genome sequencing and assembly.</title>
        <authorList>
            <person name="Kim I."/>
        </authorList>
    </citation>
    <scope>NUCLEOTIDE SEQUENCE [LARGE SCALE GENOMIC DNA]</scope>
    <source>
        <strain evidence="2 3">DD2A</strain>
    </source>
</reference>
<feature type="region of interest" description="Disordered" evidence="1">
    <location>
        <begin position="1"/>
        <end position="68"/>
    </location>
</feature>
<keyword evidence="3" id="KW-1185">Reference proteome</keyword>
<proteinExistence type="predicted"/>
<protein>
    <submittedName>
        <fullName evidence="2">Uncharacterized protein</fullName>
    </submittedName>
</protein>
<evidence type="ECO:0000313" key="3">
    <source>
        <dbReference type="Proteomes" id="UP000321234"/>
    </source>
</evidence>
<accession>A0A5C8ZDX7</accession>
<dbReference type="AlphaFoldDB" id="A0A5C8ZDX7"/>
<name>A0A5C8ZDX7_9ACTN</name>
<evidence type="ECO:0000256" key="1">
    <source>
        <dbReference type="SAM" id="MobiDB-lite"/>
    </source>
</evidence>
<gene>
    <name evidence="2" type="ORF">FMM08_15200</name>
</gene>
<organism evidence="2 3">
    <name type="scientific">Quadrisphaera setariae</name>
    <dbReference type="NCBI Taxonomy" id="2593304"/>
    <lineage>
        <taxon>Bacteria</taxon>
        <taxon>Bacillati</taxon>
        <taxon>Actinomycetota</taxon>
        <taxon>Actinomycetes</taxon>
        <taxon>Kineosporiales</taxon>
        <taxon>Kineosporiaceae</taxon>
        <taxon>Quadrisphaera</taxon>
    </lineage>
</organism>
<feature type="compositionally biased region" description="Basic residues" evidence="1">
    <location>
        <begin position="34"/>
        <end position="43"/>
    </location>
</feature>